<reference evidence="1 2" key="1">
    <citation type="submission" date="2017-09" db="EMBL/GenBank/DDBJ databases">
        <title>Depth-based differentiation of microbial function through sediment-hosted aquifers and enrichment of novel symbionts in the deep terrestrial subsurface.</title>
        <authorList>
            <person name="Probst A.J."/>
            <person name="Ladd B."/>
            <person name="Jarett J.K."/>
            <person name="Geller-Mcgrath D.E."/>
            <person name="Sieber C.M."/>
            <person name="Emerson J.B."/>
            <person name="Anantharaman K."/>
            <person name="Thomas B.C."/>
            <person name="Malmstrom R."/>
            <person name="Stieglmeier M."/>
            <person name="Klingl A."/>
            <person name="Woyke T."/>
            <person name="Ryan C.M."/>
            <person name="Banfield J.F."/>
        </authorList>
    </citation>
    <scope>NUCLEOTIDE SEQUENCE [LARGE SCALE GENOMIC DNA]</scope>
    <source>
        <strain evidence="1">CG08_land_8_20_14_0_20_45_16</strain>
    </source>
</reference>
<proteinExistence type="predicted"/>
<gene>
    <name evidence="1" type="ORF">COT42_01160</name>
</gene>
<evidence type="ECO:0000313" key="2">
    <source>
        <dbReference type="Proteomes" id="UP000231343"/>
    </source>
</evidence>
<dbReference type="AlphaFoldDB" id="A0A2H0Y1G6"/>
<name>A0A2H0Y1G6_UNCSA</name>
<accession>A0A2H0Y1G6</accession>
<evidence type="ECO:0000313" key="1">
    <source>
        <dbReference type="EMBL" id="PIS31405.1"/>
    </source>
</evidence>
<protein>
    <submittedName>
        <fullName evidence="1">Uncharacterized protein</fullName>
    </submittedName>
</protein>
<dbReference type="Proteomes" id="UP000231343">
    <property type="component" value="Unassembled WGS sequence"/>
</dbReference>
<dbReference type="EMBL" id="PEYM01000018">
    <property type="protein sequence ID" value="PIS31405.1"/>
    <property type="molecule type" value="Genomic_DNA"/>
</dbReference>
<sequence length="170" mass="18514">MSSGVHLFQGAGVRRSSVDGEGLRKPVTPRVPSRHSCLTLRHEEVLNHDISDGVFRLDVITRDGVAAGKALLQLIQIVEITTCYEAVVNIEGPVDLQFLTMYLAALPGADFPKRFGSSSRVAERKLTINLIGGSSAEIFNLITNTQNGPLRAITRSSVFQGWRYFPCSSG</sequence>
<organism evidence="1 2">
    <name type="scientific">Candidatus Saganbacteria bacterium CG08_land_8_20_14_0_20_45_16</name>
    <dbReference type="NCBI Taxonomy" id="2014293"/>
    <lineage>
        <taxon>Bacteria</taxon>
        <taxon>Bacillati</taxon>
        <taxon>Saganbacteria</taxon>
    </lineage>
</organism>
<comment type="caution">
    <text evidence="1">The sequence shown here is derived from an EMBL/GenBank/DDBJ whole genome shotgun (WGS) entry which is preliminary data.</text>
</comment>